<dbReference type="Gene3D" id="3.20.20.80">
    <property type="entry name" value="Glycosidases"/>
    <property type="match status" value="1"/>
</dbReference>
<dbReference type="SUPFAM" id="SSF51445">
    <property type="entry name" value="(Trans)glycosidases"/>
    <property type="match status" value="1"/>
</dbReference>
<reference evidence="3 4" key="1">
    <citation type="submission" date="2020-08" db="EMBL/GenBank/DDBJ databases">
        <title>Genomic Encyclopedia of Type Strains, Phase IV (KMG-V): Genome sequencing to study the core and pangenomes of soil and plant-associated prokaryotes.</title>
        <authorList>
            <person name="Whitman W."/>
        </authorList>
    </citation>
    <scope>NUCLEOTIDE SEQUENCE [LARGE SCALE GENOMIC DNA]</scope>
    <source>
        <strain evidence="3 4">M8UP14</strain>
    </source>
</reference>
<dbReference type="PANTHER" id="PTHR10357">
    <property type="entry name" value="ALPHA-AMYLASE FAMILY MEMBER"/>
    <property type="match status" value="1"/>
</dbReference>
<dbReference type="InterPro" id="IPR013780">
    <property type="entry name" value="Glyco_hydro_b"/>
</dbReference>
<dbReference type="EMBL" id="JACHIP010000005">
    <property type="protein sequence ID" value="MBB5059379.1"/>
    <property type="molecule type" value="Genomic_DNA"/>
</dbReference>
<comment type="caution">
    <text evidence="3">The sequence shown here is derived from an EMBL/GenBank/DDBJ whole genome shotgun (WGS) entry which is preliminary data.</text>
</comment>
<keyword evidence="3" id="KW-0378">Hydrolase</keyword>
<keyword evidence="4" id="KW-1185">Reference proteome</keyword>
<evidence type="ECO:0000259" key="2">
    <source>
        <dbReference type="SMART" id="SM00642"/>
    </source>
</evidence>
<dbReference type="SUPFAM" id="SSF51011">
    <property type="entry name" value="Glycosyl hydrolase domain"/>
    <property type="match status" value="1"/>
</dbReference>
<dbReference type="InterPro" id="IPR006047">
    <property type="entry name" value="GH13_cat_dom"/>
</dbReference>
<dbReference type="InterPro" id="IPR017853">
    <property type="entry name" value="GH"/>
</dbReference>
<accession>A0A7W7ZG90</accession>
<dbReference type="SMART" id="SM00642">
    <property type="entry name" value="Aamy"/>
    <property type="match status" value="1"/>
</dbReference>
<name>A0A7W7ZG90_9BACT</name>
<evidence type="ECO:0000313" key="3">
    <source>
        <dbReference type="EMBL" id="MBB5059379.1"/>
    </source>
</evidence>
<evidence type="ECO:0000313" key="4">
    <source>
        <dbReference type="Proteomes" id="UP000540989"/>
    </source>
</evidence>
<feature type="domain" description="Glycosyl hydrolase family 13 catalytic" evidence="2">
    <location>
        <begin position="68"/>
        <end position="387"/>
    </location>
</feature>
<evidence type="ECO:0000256" key="1">
    <source>
        <dbReference type="SAM" id="MobiDB-lite"/>
    </source>
</evidence>
<dbReference type="AlphaFoldDB" id="A0A7W7ZG90"/>
<dbReference type="GO" id="GO:0004556">
    <property type="term" value="F:alpha-amylase activity"/>
    <property type="evidence" value="ECO:0007669"/>
    <property type="project" value="TreeGrafter"/>
</dbReference>
<sequence length="495" mass="55205">MPTVFPFPPKQIKSERYRRITRSALRATVVLLFVLCSTFVTARSQTDSKEPVIAQHVPAWMDQAIFYEIFPRAFSSIGTINGVTAELDRLQKLGVNVLWLMPIHPIGKTNRLGTYGSVYAVSDYYAINPDLGTKADLLHLVKAAHERHMRVILDEVPDHTSWDSVMMSHPAYYKQDAAGKVLYPHSWMDVAALNYADPDLRKYMVDMFTYWLKTFDLDGFRCDDAGDIPTMFWDQASAAMRAVRPDVLLLAEASQPDLLRQDFNIDYAWPLLDTMNQVIMHAKPASSVRDEMITQESRFPPGSWHMLVSDDHDTRRAIVRYGAQAALAASALVFTLPGAPMLYNGMEVADTAPSSGPALFEKEPIFWESGHVEPAFPHFYNVMIPLRESSPALRHGQLVWLHNSDEDHVVTYLRRSPEETILVAVNLSNNSFTGTLEAASGPWKEVDLNGSTRSEEAGMPSAQAATLPPPEALPALSLPPFGVRIFVSSSVSNAP</sequence>
<dbReference type="PANTHER" id="PTHR10357:SF179">
    <property type="entry name" value="NEUTRAL AND BASIC AMINO ACID TRANSPORT PROTEIN RBAT"/>
    <property type="match status" value="1"/>
</dbReference>
<gene>
    <name evidence="3" type="ORF">HDF16_004102</name>
</gene>
<dbReference type="Pfam" id="PF00128">
    <property type="entry name" value="Alpha-amylase"/>
    <property type="match status" value="2"/>
</dbReference>
<dbReference type="Proteomes" id="UP000540989">
    <property type="component" value="Unassembled WGS sequence"/>
</dbReference>
<organism evidence="3 4">
    <name type="scientific">Granulicella aggregans</name>
    <dbReference type="NCBI Taxonomy" id="474949"/>
    <lineage>
        <taxon>Bacteria</taxon>
        <taxon>Pseudomonadati</taxon>
        <taxon>Acidobacteriota</taxon>
        <taxon>Terriglobia</taxon>
        <taxon>Terriglobales</taxon>
        <taxon>Acidobacteriaceae</taxon>
        <taxon>Granulicella</taxon>
    </lineage>
</organism>
<dbReference type="CDD" id="cd11313">
    <property type="entry name" value="AmyAc_arch_bac_AmyA"/>
    <property type="match status" value="1"/>
</dbReference>
<dbReference type="RefSeq" id="WP_221312921.1">
    <property type="nucleotide sequence ID" value="NZ_JACHIP010000005.1"/>
</dbReference>
<keyword evidence="3" id="KW-0326">Glycosidase</keyword>
<dbReference type="GO" id="GO:0009313">
    <property type="term" value="P:oligosaccharide catabolic process"/>
    <property type="evidence" value="ECO:0007669"/>
    <property type="project" value="TreeGrafter"/>
</dbReference>
<feature type="region of interest" description="Disordered" evidence="1">
    <location>
        <begin position="448"/>
        <end position="470"/>
    </location>
</feature>
<dbReference type="Gene3D" id="2.60.40.1180">
    <property type="entry name" value="Golgi alpha-mannosidase II"/>
    <property type="match status" value="1"/>
</dbReference>
<proteinExistence type="predicted"/>
<protein>
    <submittedName>
        <fullName evidence="3">Glycosidase</fullName>
    </submittedName>
</protein>